<feature type="region of interest" description="Disordered" evidence="6">
    <location>
        <begin position="1007"/>
        <end position="1029"/>
    </location>
</feature>
<name>A0A921YTJ7_MANSE</name>
<comment type="caution">
    <text evidence="9">The sequence shown here is derived from an EMBL/GenBank/DDBJ whole genome shotgun (WGS) entry which is preliminary data.</text>
</comment>
<dbReference type="Pfam" id="PF01607">
    <property type="entry name" value="CBM_14"/>
    <property type="match status" value="13"/>
</dbReference>
<feature type="region of interest" description="Disordered" evidence="6">
    <location>
        <begin position="1658"/>
        <end position="1899"/>
    </location>
</feature>
<dbReference type="SUPFAM" id="SSF57625">
    <property type="entry name" value="Invertebrate chitin-binding proteins"/>
    <property type="match status" value="14"/>
</dbReference>
<organism evidence="9 10">
    <name type="scientific">Manduca sexta</name>
    <name type="common">Tobacco hawkmoth</name>
    <name type="synonym">Tobacco hornworm</name>
    <dbReference type="NCBI Taxonomy" id="7130"/>
    <lineage>
        <taxon>Eukaryota</taxon>
        <taxon>Metazoa</taxon>
        <taxon>Ecdysozoa</taxon>
        <taxon>Arthropoda</taxon>
        <taxon>Hexapoda</taxon>
        <taxon>Insecta</taxon>
        <taxon>Pterygota</taxon>
        <taxon>Neoptera</taxon>
        <taxon>Endopterygota</taxon>
        <taxon>Lepidoptera</taxon>
        <taxon>Glossata</taxon>
        <taxon>Ditrysia</taxon>
        <taxon>Bombycoidea</taxon>
        <taxon>Sphingidae</taxon>
        <taxon>Sphinginae</taxon>
        <taxon>Sphingini</taxon>
        <taxon>Manduca</taxon>
    </lineage>
</organism>
<evidence type="ECO:0000313" key="10">
    <source>
        <dbReference type="Proteomes" id="UP000791440"/>
    </source>
</evidence>
<dbReference type="GO" id="GO:0008061">
    <property type="term" value="F:chitin binding"/>
    <property type="evidence" value="ECO:0007669"/>
    <property type="project" value="UniProtKB-KW"/>
</dbReference>
<dbReference type="FunFam" id="2.170.140.10:FF:000006">
    <property type="entry name" value="Mucin related 89F, isoform B"/>
    <property type="match status" value="7"/>
</dbReference>
<feature type="domain" description="Chitin-binding type-2" evidence="8">
    <location>
        <begin position="574"/>
        <end position="634"/>
    </location>
</feature>
<keyword evidence="2 7" id="KW-0732">Signal</keyword>
<feature type="region of interest" description="Disordered" evidence="6">
    <location>
        <begin position="1207"/>
        <end position="1251"/>
    </location>
</feature>
<proteinExistence type="predicted"/>
<evidence type="ECO:0000256" key="7">
    <source>
        <dbReference type="SAM" id="SignalP"/>
    </source>
</evidence>
<protein>
    <recommendedName>
        <fullName evidence="8">Chitin-binding type-2 domain-containing protein</fullName>
    </recommendedName>
</protein>
<dbReference type="GO" id="GO:0005576">
    <property type="term" value="C:extracellular region"/>
    <property type="evidence" value="ECO:0007669"/>
    <property type="project" value="InterPro"/>
</dbReference>
<evidence type="ECO:0000256" key="3">
    <source>
        <dbReference type="ARBA" id="ARBA00022737"/>
    </source>
</evidence>
<dbReference type="EMBL" id="JH668319">
    <property type="protein sequence ID" value="KAG6445317.1"/>
    <property type="molecule type" value="Genomic_DNA"/>
</dbReference>
<keyword evidence="5" id="KW-0325">Glycoprotein</keyword>
<evidence type="ECO:0000256" key="5">
    <source>
        <dbReference type="ARBA" id="ARBA00023180"/>
    </source>
</evidence>
<feature type="chain" id="PRO_5038276343" description="Chitin-binding type-2 domain-containing protein" evidence="7">
    <location>
        <begin position="22"/>
        <end position="2076"/>
    </location>
</feature>
<evidence type="ECO:0000256" key="4">
    <source>
        <dbReference type="ARBA" id="ARBA00023157"/>
    </source>
</evidence>
<dbReference type="EMBL" id="JH668319">
    <property type="protein sequence ID" value="KAG6445316.1"/>
    <property type="molecule type" value="Genomic_DNA"/>
</dbReference>
<feature type="region of interest" description="Disordered" evidence="6">
    <location>
        <begin position="1337"/>
        <end position="1357"/>
    </location>
</feature>
<feature type="domain" description="Chitin-binding type-2" evidence="8">
    <location>
        <begin position="1993"/>
        <end position="2056"/>
    </location>
</feature>
<feature type="compositionally biased region" description="Low complexity" evidence="6">
    <location>
        <begin position="1670"/>
        <end position="1897"/>
    </location>
</feature>
<feature type="domain" description="Chitin-binding type-2" evidence="8">
    <location>
        <begin position="1603"/>
        <end position="1668"/>
    </location>
</feature>
<sequence length="2076" mass="229124">MNQIIISYCLPVILLISIIDAYNISNDGEMRQPRGSGRFVKLYSGVRPDPIVCTNEGFKGDPNDCAVFYRCTKSGRGKYISYGFRCPPGTVYDPDTEVCNHPQNTKRSECGGIKQVTSPHYEVNVINEVQEVPSPISTVVPVYTPLTTVKVSLAPAHPTISQKPTTIKWQSSTSTTIRPISTGPKEITAYPWISTSANNLQVTSSSFPNSQQNTHEDICTTDGFMGDSVNCHKFYRCVGNQRSGFTKFEFSCSEPTIWDDDIQSCNHPWAVKRSRCGRSNTQNHNMHGSIGSNTIPGASTANVNAMVNSIVSSPKESDKTIQNQLQISYGTKVHQSQTQISNNPIIQNQTQINYGDRLNKSDKDNNKQNQNQISYGAAVSQSQTQISYGNEVVQTQVQIDHSKQSSQSQVQITESTTPTTKSTKTQGQKVTENKPNVNNTCSQSGFMADSNDCKKFYRCVDNGRGGFIRHDFSCGEGTLWDQSIESCNHAWAVKECGSMSSRPISQETTTILSPLSTTYTYSTTTNKSIEIYSSSTTEVTQPEDFDDTGYNNNHVTSSSVSVTKPTTEIIHHVDTECVSSGFVGDAKDCQIFYSCVENGKGGYTKYTFKCNEGTLWDADIGACNHAWAVKRCGGNVQSTSIETTSIKPTTTTSKLTTSLYTTSSESYLTTKYNDFDTGYGIHNEPSSPSTTKSTVPPRDQNVGNECQSNGFMGDNNDCKKFYRCVDNGNGTYIRYEFTCGDGTAWDSKIEGCNHAWAVNCKDNGISISTTSTTEATTQKKPVIIDEENEGGYNMPESDNDISLSTQKSTSTMKVTVSDINSSTCKKSGFIGDTSDCKRFYRCVDKGDGSFIRYEFTCSEGTVWDQKIEACNHAGAVERCGGYYEDDHGIATTSAYNVTMSEEKPVHGYPTPGYPENEDGYSKTTQTTTTITSTPITSSYCKKDGFIGDESDCKIFYRCVNDGKGGFIKYEYKCGEGTVWDQSIEACNHAWAVKECGVRNETIHDINDSTSETMPITSSEHVSSSTEKATTTTDSAYDNAISDNCEKEGFINDKKDCKKFYRCVNNGHGGYNKYEFTCGEGTYWNQIIQACDHASSENPCKGHGNSVVTKEPQHVNDEQETTTKLTVTLTSTSLGVTPDSSTKTPQSIGVVCRSEGFFGDLRDCQKFYRCVNDGKGGYNKYEFTCGEGTIWDQEQTTCVHKAESNNCSSSFTEDSSQPDKSQENDNLYTTTTTKQPHQTSSQKENTSQQTSTENILPGSYECMSEGFHANPQDCRKFIRCVDNGKGTFTKYDFSCGEGTVWVQKLLACDHDDGSSFCHAQSEWTTKSQIITEITTQPNTASSATTTHIQTTNKNDDNYHTENTKAPQIINEDCQSEGFYADKDDCKKYYRCVPNNGGYTKNEFICGDKTAWDTNLQTCNHDSFVNRCQGSYQPNDQTEPVIHDEISETAESSTTSTTQSSTTESKDTENGASKDTCKNEGFFGNTKFCNKFYRCVDNGEGGFTKYDFNCGEGTLWDQDLLTCNHPHDVVNPSCTEGHGETTESTTTTSGTTSTSTSVTQNTQSTTTASSSSTTTTQASGSTASSTESSTNCTQEETSKKPGNKNVTCDKAGYYPDPSDCKKFYRCVDWDGKGEKFSVYFFECGEGTIWDPALDTCNHEESVYPPRDCSNQQPQNTTESTTITNENTTTQQSTTNEPTTTQQSTTSEQTTTQQSTTSEQTTTQQSTTSEQTTTQQSTTSEQTTAQPSTTSEQTTTQQATTSAQTTTQQSTTSEQTTTQQSTTSEQTTTQQSTTGEQTTTQQSTTSEQTTTQQSTTSEQTTTQQYTTEESTTIGSTIQQSTTESEGTTESTNSSTTTDSTTTLTTDESTTGSTTTESSVQTTTTENQTETTTVNNSNSSSCPDTDDGQYLFVCPTSFRRHPKYCNLFYQCTEDDDSHEVKVAVFNCPNNTIYDESKIQCVEEYKAEKKCDGEIASRRRVKRLGANYKEPIVVTKDSQKCSTIGHMPFEKNSECSPAFLKCEKSRSGTLRGFVHRCPQNYLYWSISRRCEREEVIRDCKRTINNWSGRWEIPIDRHNVAW</sequence>
<feature type="compositionally biased region" description="Low complexity" evidence="6">
    <location>
        <begin position="1447"/>
        <end position="1461"/>
    </location>
</feature>
<dbReference type="InterPro" id="IPR051940">
    <property type="entry name" value="Chitin_bind-dev_reg"/>
</dbReference>
<dbReference type="PANTHER" id="PTHR23301">
    <property type="entry name" value="CHITIN BINDING PERITROPHIN-A"/>
    <property type="match status" value="1"/>
</dbReference>
<feature type="domain" description="Chitin-binding type-2" evidence="8">
    <location>
        <begin position="937"/>
        <end position="997"/>
    </location>
</feature>
<evidence type="ECO:0000256" key="1">
    <source>
        <dbReference type="ARBA" id="ARBA00022669"/>
    </source>
</evidence>
<evidence type="ECO:0000256" key="2">
    <source>
        <dbReference type="ARBA" id="ARBA00022729"/>
    </source>
</evidence>
<dbReference type="InterPro" id="IPR002557">
    <property type="entry name" value="Chitin-bd_dom"/>
</dbReference>
<feature type="region of interest" description="Disordered" evidence="6">
    <location>
        <begin position="1446"/>
        <end position="1471"/>
    </location>
</feature>
<accession>A0A921YTJ7</accession>
<feature type="domain" description="Chitin-binding type-2" evidence="8">
    <location>
        <begin position="50"/>
        <end position="112"/>
    </location>
</feature>
<feature type="compositionally biased region" description="Low complexity" evidence="6">
    <location>
        <begin position="413"/>
        <end position="425"/>
    </location>
</feature>
<feature type="compositionally biased region" description="Polar residues" evidence="6">
    <location>
        <begin position="400"/>
        <end position="412"/>
    </location>
</feature>
<feature type="compositionally biased region" description="Low complexity" evidence="6">
    <location>
        <begin position="1540"/>
        <end position="1588"/>
    </location>
</feature>
<feature type="compositionally biased region" description="Polar residues" evidence="6">
    <location>
        <begin position="1337"/>
        <end position="1351"/>
    </location>
</feature>
<reference evidence="9" key="1">
    <citation type="journal article" date="2016" name="Insect Biochem. Mol. Biol.">
        <title>Multifaceted biological insights from a draft genome sequence of the tobacco hornworm moth, Manduca sexta.</title>
        <authorList>
            <person name="Kanost M.R."/>
            <person name="Arrese E.L."/>
            <person name="Cao X."/>
            <person name="Chen Y.R."/>
            <person name="Chellapilla S."/>
            <person name="Goldsmith M.R."/>
            <person name="Grosse-Wilde E."/>
            <person name="Heckel D.G."/>
            <person name="Herndon N."/>
            <person name="Jiang H."/>
            <person name="Papanicolaou A."/>
            <person name="Qu J."/>
            <person name="Soulages J.L."/>
            <person name="Vogel H."/>
            <person name="Walters J."/>
            <person name="Waterhouse R.M."/>
            <person name="Ahn S.J."/>
            <person name="Almeida F.C."/>
            <person name="An C."/>
            <person name="Aqrawi P."/>
            <person name="Bretschneider A."/>
            <person name="Bryant W.B."/>
            <person name="Bucks S."/>
            <person name="Chao H."/>
            <person name="Chevignon G."/>
            <person name="Christen J.M."/>
            <person name="Clarke D.F."/>
            <person name="Dittmer N.T."/>
            <person name="Ferguson L.C.F."/>
            <person name="Garavelou S."/>
            <person name="Gordon K.H.J."/>
            <person name="Gunaratna R.T."/>
            <person name="Han Y."/>
            <person name="Hauser F."/>
            <person name="He Y."/>
            <person name="Heidel-Fischer H."/>
            <person name="Hirsh A."/>
            <person name="Hu Y."/>
            <person name="Jiang H."/>
            <person name="Kalra D."/>
            <person name="Klinner C."/>
            <person name="Konig C."/>
            <person name="Kovar C."/>
            <person name="Kroll A.R."/>
            <person name="Kuwar S.S."/>
            <person name="Lee S.L."/>
            <person name="Lehman R."/>
            <person name="Li K."/>
            <person name="Li Z."/>
            <person name="Liang H."/>
            <person name="Lovelace S."/>
            <person name="Lu Z."/>
            <person name="Mansfield J.H."/>
            <person name="McCulloch K.J."/>
            <person name="Mathew T."/>
            <person name="Morton B."/>
            <person name="Muzny D.M."/>
            <person name="Neunemann D."/>
            <person name="Ongeri F."/>
            <person name="Pauchet Y."/>
            <person name="Pu L.L."/>
            <person name="Pyrousis I."/>
            <person name="Rao X.J."/>
            <person name="Redding A."/>
            <person name="Roesel C."/>
            <person name="Sanchez-Gracia A."/>
            <person name="Schaack S."/>
            <person name="Shukla A."/>
            <person name="Tetreau G."/>
            <person name="Wang Y."/>
            <person name="Xiong G.H."/>
            <person name="Traut W."/>
            <person name="Walsh T.K."/>
            <person name="Worley K.C."/>
            <person name="Wu D."/>
            <person name="Wu W."/>
            <person name="Wu Y.Q."/>
            <person name="Zhang X."/>
            <person name="Zou Z."/>
            <person name="Zucker H."/>
            <person name="Briscoe A.D."/>
            <person name="Burmester T."/>
            <person name="Clem R.J."/>
            <person name="Feyereisen R."/>
            <person name="Grimmelikhuijzen C.J.P."/>
            <person name="Hamodrakas S.J."/>
            <person name="Hansson B.S."/>
            <person name="Huguet E."/>
            <person name="Jermiin L.S."/>
            <person name="Lan Q."/>
            <person name="Lehman H.K."/>
            <person name="Lorenzen M."/>
            <person name="Merzendorfer H."/>
            <person name="Michalopoulos I."/>
            <person name="Morton D.B."/>
            <person name="Muthukrishnan S."/>
            <person name="Oakeshott J.G."/>
            <person name="Palmer W."/>
            <person name="Park Y."/>
            <person name="Passarelli A.L."/>
            <person name="Rozas J."/>
            <person name="Schwartz L.M."/>
            <person name="Smith W."/>
            <person name="Southgate A."/>
            <person name="Vilcinskas A."/>
            <person name="Vogt R."/>
            <person name="Wang P."/>
            <person name="Werren J."/>
            <person name="Yu X.Q."/>
            <person name="Zhou J.J."/>
            <person name="Brown S.J."/>
            <person name="Scherer S.E."/>
            <person name="Richards S."/>
            <person name="Blissard G.W."/>
        </authorList>
    </citation>
    <scope>NUCLEOTIDE SEQUENCE</scope>
</reference>
<keyword evidence="3" id="KW-0677">Repeat</keyword>
<feature type="domain" description="Chitin-binding type-2" evidence="8">
    <location>
        <begin position="821"/>
        <end position="881"/>
    </location>
</feature>
<keyword evidence="10" id="KW-1185">Reference proteome</keyword>
<dbReference type="InterPro" id="IPR036508">
    <property type="entry name" value="Chitin-bd_dom_sf"/>
</dbReference>
<feature type="region of interest" description="Disordered" evidence="6">
    <location>
        <begin position="400"/>
        <end position="436"/>
    </location>
</feature>
<dbReference type="Proteomes" id="UP000791440">
    <property type="component" value="Unassembled WGS sequence"/>
</dbReference>
<dbReference type="PANTHER" id="PTHR23301:SF110">
    <property type="entry name" value="LD43683P-RELATED"/>
    <property type="match status" value="1"/>
</dbReference>
<feature type="domain" description="Chitin-binding type-2" evidence="8">
    <location>
        <begin position="1258"/>
        <end position="1318"/>
    </location>
</feature>
<feature type="domain" description="Chitin-binding type-2" evidence="8">
    <location>
        <begin position="1148"/>
        <end position="1208"/>
    </location>
</feature>
<evidence type="ECO:0000313" key="9">
    <source>
        <dbReference type="EMBL" id="KAG6445317.1"/>
    </source>
</evidence>
<feature type="compositionally biased region" description="Polar residues" evidence="6">
    <location>
        <begin position="426"/>
        <end position="436"/>
    </location>
</feature>
<feature type="domain" description="Chitin-binding type-2" evidence="8">
    <location>
        <begin position="1472"/>
        <end position="1534"/>
    </location>
</feature>
<evidence type="ECO:0000259" key="8">
    <source>
        <dbReference type="PROSITE" id="PS50940"/>
    </source>
</evidence>
<feature type="domain" description="Chitin-binding type-2" evidence="8">
    <location>
        <begin position="1041"/>
        <end position="1101"/>
    </location>
</feature>
<keyword evidence="1" id="KW-0147">Chitin-binding</keyword>
<feature type="domain" description="Chitin-binding type-2" evidence="8">
    <location>
        <begin position="216"/>
        <end position="278"/>
    </location>
</feature>
<evidence type="ECO:0000256" key="6">
    <source>
        <dbReference type="SAM" id="MobiDB-lite"/>
    </source>
</evidence>
<dbReference type="SMART" id="SM00494">
    <property type="entry name" value="ChtBD2"/>
    <property type="match status" value="15"/>
</dbReference>
<feature type="region of interest" description="Disordered" evidence="6">
    <location>
        <begin position="1530"/>
        <end position="1606"/>
    </location>
</feature>
<dbReference type="PROSITE" id="PS50940">
    <property type="entry name" value="CHIT_BIND_II"/>
    <property type="match status" value="15"/>
</dbReference>
<feature type="domain" description="Chitin-binding type-2" evidence="8">
    <location>
        <begin position="1907"/>
        <end position="1968"/>
    </location>
</feature>
<keyword evidence="4" id="KW-1015">Disulfide bond</keyword>
<feature type="domain" description="Chitin-binding type-2" evidence="8">
    <location>
        <begin position="438"/>
        <end position="498"/>
    </location>
</feature>
<gene>
    <name evidence="9" type="ORF">O3G_MSEX003846</name>
</gene>
<feature type="domain" description="Chitin-binding type-2" evidence="8">
    <location>
        <begin position="1369"/>
        <end position="1428"/>
    </location>
</feature>
<feature type="signal peptide" evidence="7">
    <location>
        <begin position="1"/>
        <end position="21"/>
    </location>
</feature>
<reference evidence="9" key="2">
    <citation type="submission" date="2020-12" db="EMBL/GenBank/DDBJ databases">
        <authorList>
            <person name="Kanost M."/>
        </authorList>
    </citation>
    <scope>NUCLEOTIDE SEQUENCE</scope>
</reference>
<dbReference type="Gene3D" id="2.170.140.10">
    <property type="entry name" value="Chitin binding domain"/>
    <property type="match status" value="13"/>
</dbReference>
<feature type="domain" description="Chitin-binding type-2" evidence="8">
    <location>
        <begin position="703"/>
        <end position="762"/>
    </location>
</feature>